<keyword evidence="2" id="KW-1185">Reference proteome</keyword>
<dbReference type="InterPro" id="IPR025455">
    <property type="entry name" value="DUF4276"/>
</dbReference>
<evidence type="ECO:0000313" key="1">
    <source>
        <dbReference type="EMBL" id="MBB5807749.1"/>
    </source>
</evidence>
<dbReference type="AlphaFoldDB" id="A0A7W9M590"/>
<protein>
    <recommendedName>
        <fullName evidence="3">DUF4276 family protein</fullName>
    </recommendedName>
</protein>
<dbReference type="Pfam" id="PF14103">
    <property type="entry name" value="DUF4276"/>
    <property type="match status" value="1"/>
</dbReference>
<comment type="caution">
    <text evidence="1">The sequence shown here is derived from an EMBL/GenBank/DDBJ whole genome shotgun (WGS) entry which is preliminary data.</text>
</comment>
<dbReference type="Proteomes" id="UP000552097">
    <property type="component" value="Unassembled WGS sequence"/>
</dbReference>
<evidence type="ECO:0008006" key="3">
    <source>
        <dbReference type="Google" id="ProtNLM"/>
    </source>
</evidence>
<dbReference type="EMBL" id="JACHMO010000001">
    <property type="protein sequence ID" value="MBB5807749.1"/>
    <property type="molecule type" value="Genomic_DNA"/>
</dbReference>
<gene>
    <name evidence="1" type="ORF">F4560_007517</name>
</gene>
<name>A0A7W9M590_9PSEU</name>
<evidence type="ECO:0000313" key="2">
    <source>
        <dbReference type="Proteomes" id="UP000552097"/>
    </source>
</evidence>
<accession>A0A7W9M590</accession>
<sequence>MVDDRPETAPSKRLLAYCPTYLKTSDGPLAIAELGIGKLRAQCPHLDAWLRTLAE</sequence>
<organism evidence="1 2">
    <name type="scientific">Saccharothrix ecbatanensis</name>
    <dbReference type="NCBI Taxonomy" id="1105145"/>
    <lineage>
        <taxon>Bacteria</taxon>
        <taxon>Bacillati</taxon>
        <taxon>Actinomycetota</taxon>
        <taxon>Actinomycetes</taxon>
        <taxon>Pseudonocardiales</taxon>
        <taxon>Pseudonocardiaceae</taxon>
        <taxon>Saccharothrix</taxon>
    </lineage>
</organism>
<reference evidence="1 2" key="1">
    <citation type="submission" date="2020-08" db="EMBL/GenBank/DDBJ databases">
        <title>Sequencing the genomes of 1000 actinobacteria strains.</title>
        <authorList>
            <person name="Klenk H.-P."/>
        </authorList>
    </citation>
    <scope>NUCLEOTIDE SEQUENCE [LARGE SCALE GENOMIC DNA]</scope>
    <source>
        <strain evidence="1 2">DSM 45486</strain>
    </source>
</reference>
<proteinExistence type="predicted"/>